<dbReference type="SUPFAM" id="SSF56784">
    <property type="entry name" value="HAD-like"/>
    <property type="match status" value="1"/>
</dbReference>
<proteinExistence type="inferred from homology"/>
<dbReference type="InterPro" id="IPR041492">
    <property type="entry name" value="HAD_2"/>
</dbReference>
<dbReference type="InterPro" id="IPR036412">
    <property type="entry name" value="HAD-like_sf"/>
</dbReference>
<evidence type="ECO:0000256" key="1">
    <source>
        <dbReference type="ARBA" id="ARBA00006171"/>
    </source>
</evidence>
<protein>
    <submittedName>
        <fullName evidence="2">Beta-phosphoglucomutase family hydrolase</fullName>
    </submittedName>
</protein>
<organism evidence="2 3">
    <name type="scientific">Tolumonas osonensis</name>
    <dbReference type="NCBI Taxonomy" id="675874"/>
    <lineage>
        <taxon>Bacteria</taxon>
        <taxon>Pseudomonadati</taxon>
        <taxon>Pseudomonadota</taxon>
        <taxon>Gammaproteobacteria</taxon>
        <taxon>Aeromonadales</taxon>
        <taxon>Aeromonadaceae</taxon>
        <taxon>Tolumonas</taxon>
    </lineage>
</organism>
<dbReference type="InterPro" id="IPR010976">
    <property type="entry name" value="B-phosphoglucomutase_hydrolase"/>
</dbReference>
<dbReference type="SFLD" id="SFLDS00003">
    <property type="entry name" value="Haloacid_Dehalogenase"/>
    <property type="match status" value="1"/>
</dbReference>
<keyword evidence="3" id="KW-1185">Reference proteome</keyword>
<accession>A0A841GL49</accession>
<dbReference type="InterPro" id="IPR006439">
    <property type="entry name" value="HAD-SF_hydro_IA"/>
</dbReference>
<dbReference type="AlphaFoldDB" id="A0A841GL49"/>
<dbReference type="NCBIfam" id="TIGR02009">
    <property type="entry name" value="PGMB-YQAB-SF"/>
    <property type="match status" value="1"/>
</dbReference>
<dbReference type="Proteomes" id="UP000585721">
    <property type="component" value="Unassembled WGS sequence"/>
</dbReference>
<name>A0A841GL49_9GAMM</name>
<dbReference type="Pfam" id="PF13419">
    <property type="entry name" value="HAD_2"/>
    <property type="match status" value="1"/>
</dbReference>
<reference evidence="2 3" key="1">
    <citation type="submission" date="2020-08" db="EMBL/GenBank/DDBJ databases">
        <title>Genomic Encyclopedia of Type Strains, Phase IV (KMG-IV): sequencing the most valuable type-strain genomes for metagenomic binning, comparative biology and taxonomic classification.</title>
        <authorList>
            <person name="Goeker M."/>
        </authorList>
    </citation>
    <scope>NUCLEOTIDE SEQUENCE [LARGE SCALE GENOMIC DNA]</scope>
    <source>
        <strain evidence="2 3">DSM 22975</strain>
    </source>
</reference>
<dbReference type="SFLD" id="SFLDG01129">
    <property type="entry name" value="C1.5:_HAD__Beta-PGM__Phosphata"/>
    <property type="match status" value="1"/>
</dbReference>
<evidence type="ECO:0000313" key="2">
    <source>
        <dbReference type="EMBL" id="MBB6055212.1"/>
    </source>
</evidence>
<dbReference type="RefSeq" id="WP_188025984.1">
    <property type="nucleotide sequence ID" value="NZ_JACHGR010000003.1"/>
</dbReference>
<dbReference type="GO" id="GO:0050308">
    <property type="term" value="F:sugar-phosphatase activity"/>
    <property type="evidence" value="ECO:0007669"/>
    <property type="project" value="TreeGrafter"/>
</dbReference>
<dbReference type="EMBL" id="JACHGR010000003">
    <property type="protein sequence ID" value="MBB6055212.1"/>
    <property type="molecule type" value="Genomic_DNA"/>
</dbReference>
<dbReference type="CDD" id="cd07505">
    <property type="entry name" value="HAD_BPGM-like"/>
    <property type="match status" value="1"/>
</dbReference>
<keyword evidence="2" id="KW-0378">Hydrolase</keyword>
<dbReference type="PANTHER" id="PTHR43481">
    <property type="entry name" value="FRUCTOSE-1-PHOSPHATE PHOSPHATASE"/>
    <property type="match status" value="1"/>
</dbReference>
<dbReference type="SFLD" id="SFLDG01135">
    <property type="entry name" value="C1.5.6:_HAD__Beta-PGM__Phospha"/>
    <property type="match status" value="1"/>
</dbReference>
<gene>
    <name evidence="2" type="ORF">HNR75_001094</name>
</gene>
<dbReference type="InterPro" id="IPR051806">
    <property type="entry name" value="HAD-like_SPP"/>
</dbReference>
<dbReference type="InterPro" id="IPR023198">
    <property type="entry name" value="PGP-like_dom2"/>
</dbReference>
<dbReference type="Gene3D" id="1.10.150.240">
    <property type="entry name" value="Putative phosphatase, domain 2"/>
    <property type="match status" value="1"/>
</dbReference>
<comment type="similarity">
    <text evidence="1">Belongs to the HAD-like hydrolase superfamily. CbbY/CbbZ/Gph/YieH family.</text>
</comment>
<sequence length="209" mass="23077">MQIEDLLQKYDGFVFDLDGTLVDSMPLHLAGWKHAAALYNFHYDAAWFYNLGGVPSRKIAKIVSETQNLDLNLDAVTKTKSDYYQQVIADAIAFPAMKELVMTLFPHRPLAIGTGSIRTNAEIVLSNSGLRPYFRAITAADDVVHHKPNPDTFLLSAAKISVKPSRCLVFEDTEIGIQAAQEAQMDCVLIREGKPDWSTFTSAAADTLA</sequence>
<dbReference type="NCBIfam" id="TIGR01509">
    <property type="entry name" value="HAD-SF-IA-v3"/>
    <property type="match status" value="1"/>
</dbReference>
<evidence type="ECO:0000313" key="3">
    <source>
        <dbReference type="Proteomes" id="UP000585721"/>
    </source>
</evidence>
<dbReference type="Gene3D" id="3.40.50.1000">
    <property type="entry name" value="HAD superfamily/HAD-like"/>
    <property type="match status" value="1"/>
</dbReference>
<dbReference type="PANTHER" id="PTHR43481:SF4">
    <property type="entry name" value="GLYCEROL-1-PHOSPHATE PHOSPHOHYDROLASE 1-RELATED"/>
    <property type="match status" value="1"/>
</dbReference>
<dbReference type="InterPro" id="IPR023214">
    <property type="entry name" value="HAD_sf"/>
</dbReference>
<comment type="caution">
    <text evidence="2">The sequence shown here is derived from an EMBL/GenBank/DDBJ whole genome shotgun (WGS) entry which is preliminary data.</text>
</comment>